<evidence type="ECO:0000313" key="2">
    <source>
        <dbReference type="Proteomes" id="UP000609802"/>
    </source>
</evidence>
<comment type="caution">
    <text evidence="1">The sequence shown here is derived from an EMBL/GenBank/DDBJ whole genome shotgun (WGS) entry which is preliminary data.</text>
</comment>
<reference evidence="2" key="1">
    <citation type="journal article" date="2019" name="Int. J. Syst. Evol. Microbiol.">
        <title>The Global Catalogue of Microorganisms (GCM) 10K type strain sequencing project: providing services to taxonomists for standard genome sequencing and annotation.</title>
        <authorList>
            <consortium name="The Broad Institute Genomics Platform"/>
            <consortium name="The Broad Institute Genome Sequencing Center for Infectious Disease"/>
            <person name="Wu L."/>
            <person name="Ma J."/>
        </authorList>
    </citation>
    <scope>NUCLEOTIDE SEQUENCE [LARGE SCALE GENOMIC DNA]</scope>
    <source>
        <strain evidence="2">KCTC 42443</strain>
    </source>
</reference>
<dbReference type="Gene3D" id="2.40.160.20">
    <property type="match status" value="1"/>
</dbReference>
<evidence type="ECO:0000313" key="1">
    <source>
        <dbReference type="EMBL" id="GHF01180.1"/>
    </source>
</evidence>
<accession>A0ABQ3J1K1</accession>
<gene>
    <name evidence="1" type="ORF">GCM10016455_22900</name>
</gene>
<dbReference type="RefSeq" id="WP_191286649.1">
    <property type="nucleotide sequence ID" value="NZ_BNCH01000004.1"/>
</dbReference>
<dbReference type="InterPro" id="IPR018550">
    <property type="entry name" value="Lipid-A_deacylase-rel"/>
</dbReference>
<dbReference type="Pfam" id="PF09411">
    <property type="entry name" value="PagL"/>
    <property type="match status" value="1"/>
</dbReference>
<sequence length="170" mass="18391">MDGTLAVLFLLTGLIDMWVNHCHTGCMKPAATVARHVISAGDLIFEADSIGAEVYYRHDLPVSIGPFQPTIGMSVDTLGDVWVGLGAVNAFHLWGGRSFAQLSFMPGLWLRGDGPVMGHPVEFRSGVDAGYERPDGLRYSVSLDHRSNGDIVPVNPGLETLQLRFSLPSN</sequence>
<organism evidence="1 2">
    <name type="scientific">Aliiroseovarius zhejiangensis</name>
    <dbReference type="NCBI Taxonomy" id="1632025"/>
    <lineage>
        <taxon>Bacteria</taxon>
        <taxon>Pseudomonadati</taxon>
        <taxon>Pseudomonadota</taxon>
        <taxon>Alphaproteobacteria</taxon>
        <taxon>Rhodobacterales</taxon>
        <taxon>Paracoccaceae</taxon>
        <taxon>Aliiroseovarius</taxon>
    </lineage>
</organism>
<dbReference type="Proteomes" id="UP000609802">
    <property type="component" value="Unassembled WGS sequence"/>
</dbReference>
<evidence type="ECO:0008006" key="3">
    <source>
        <dbReference type="Google" id="ProtNLM"/>
    </source>
</evidence>
<keyword evidence="2" id="KW-1185">Reference proteome</keyword>
<proteinExistence type="predicted"/>
<dbReference type="EMBL" id="BNCH01000004">
    <property type="protein sequence ID" value="GHF01180.1"/>
    <property type="molecule type" value="Genomic_DNA"/>
</dbReference>
<protein>
    <recommendedName>
        <fullName evidence="3">Acyloxyacyl hydrolase</fullName>
    </recommendedName>
</protein>
<name>A0ABQ3J1K1_9RHOB</name>